<evidence type="ECO:0000256" key="5">
    <source>
        <dbReference type="ARBA" id="ARBA00030782"/>
    </source>
</evidence>
<dbReference type="AlphaFoldDB" id="A0A415GS01"/>
<comment type="catalytic activity">
    <reaction evidence="1">
        <text>a 1,2-diacyl-sn-glycero-3-phospho-(1D-myo-inositol) = 1D-myo-inositol 1,2-cyclic phosphate + a 1,2-diacyl-sn-glycerol</text>
        <dbReference type="Rhea" id="RHEA:17093"/>
        <dbReference type="ChEBI" id="CHEBI:17815"/>
        <dbReference type="ChEBI" id="CHEBI:57880"/>
        <dbReference type="ChEBI" id="CHEBI:58484"/>
        <dbReference type="EC" id="4.6.1.13"/>
    </reaction>
</comment>
<proteinExistence type="predicted"/>
<evidence type="ECO:0000256" key="6">
    <source>
        <dbReference type="SAM" id="SignalP"/>
    </source>
</evidence>
<accession>A0A415GS01</accession>
<keyword evidence="9" id="KW-1185">Reference proteome</keyword>
<evidence type="ECO:0000313" key="8">
    <source>
        <dbReference type="EMBL" id="RHK53045.1"/>
    </source>
</evidence>
<dbReference type="InterPro" id="IPR051057">
    <property type="entry name" value="PI-PLC_domain"/>
</dbReference>
<organism evidence="8 9">
    <name type="scientific">Leyella stercorea</name>
    <dbReference type="NCBI Taxonomy" id="363265"/>
    <lineage>
        <taxon>Bacteria</taxon>
        <taxon>Pseudomonadati</taxon>
        <taxon>Bacteroidota</taxon>
        <taxon>Bacteroidia</taxon>
        <taxon>Bacteroidales</taxon>
        <taxon>Prevotellaceae</taxon>
        <taxon>Leyella</taxon>
    </lineage>
</organism>
<dbReference type="SUPFAM" id="SSF51695">
    <property type="entry name" value="PLC-like phosphodiesterases"/>
    <property type="match status" value="1"/>
</dbReference>
<dbReference type="PANTHER" id="PTHR13593">
    <property type="match status" value="1"/>
</dbReference>
<dbReference type="EMBL" id="QRNO01000002">
    <property type="protein sequence ID" value="RHK53045.1"/>
    <property type="molecule type" value="Genomic_DNA"/>
</dbReference>
<protein>
    <recommendedName>
        <fullName evidence="3">1-phosphatidylinositol phosphodiesterase</fullName>
        <ecNumber evidence="2">4.6.1.13</ecNumber>
    </recommendedName>
    <alternativeName>
        <fullName evidence="4">Phosphatidylinositol diacylglycerol-lyase</fullName>
    </alternativeName>
    <alternativeName>
        <fullName evidence="5">Phosphatidylinositol-specific phospholipase C</fullName>
    </alternativeName>
</protein>
<dbReference type="InterPro" id="IPR017946">
    <property type="entry name" value="PLC-like_Pdiesterase_TIM-brl"/>
</dbReference>
<feature type="domain" description="Phosphatidylinositol-specific phospholipase C X" evidence="7">
    <location>
        <begin position="27"/>
        <end position="190"/>
    </location>
</feature>
<dbReference type="PROSITE" id="PS50007">
    <property type="entry name" value="PIPLC_X_DOMAIN"/>
    <property type="match status" value="1"/>
</dbReference>
<dbReference type="PANTHER" id="PTHR13593:SF113">
    <property type="entry name" value="SI:DKEY-266F7.9"/>
    <property type="match status" value="1"/>
</dbReference>
<gene>
    <name evidence="8" type="ORF">DW060_00845</name>
</gene>
<sequence length="347" mass="39329">MHKIFLSLLLSVAAFTSTYAYDWLARIDDDRRVCRLSIPGTHDACTGYGFLPQDTLAGNYIARTQELNISEQWAAGVRAFDLRPDVREEKLTKSSKKAKETKRTLQIYHGEFATQQTFNGVFNVLRDSLQAHPTEFAIIIMQHERSANRDGSTWEAMVDYALAENSDLIVDFRPDLTVGQLRGRILVLSRDTYRPTPRGGYIEGWRFDAEVDWQKPATIRGYAMEGTLCVQDFYNMTWEGGTTAKLEAIERLLKVANSEEVAKQYSNMWFINHTSGFKYTSTEFTKEPVSTSEGYRANAADTNKFLAERIKGHMTTGLVMMDFAGVDRSGNYDVMGKRLVQAVINSN</sequence>
<comment type="caution">
    <text evidence="8">The sequence shown here is derived from an EMBL/GenBank/DDBJ whole genome shotgun (WGS) entry which is preliminary data.</text>
</comment>
<evidence type="ECO:0000256" key="1">
    <source>
        <dbReference type="ARBA" id="ARBA00001316"/>
    </source>
</evidence>
<dbReference type="GO" id="GO:0008081">
    <property type="term" value="F:phosphoric diester hydrolase activity"/>
    <property type="evidence" value="ECO:0007669"/>
    <property type="project" value="InterPro"/>
</dbReference>
<dbReference type="Proteomes" id="UP000286598">
    <property type="component" value="Unassembled WGS sequence"/>
</dbReference>
<evidence type="ECO:0000256" key="2">
    <source>
        <dbReference type="ARBA" id="ARBA00012581"/>
    </source>
</evidence>
<evidence type="ECO:0000256" key="3">
    <source>
        <dbReference type="ARBA" id="ARBA00019758"/>
    </source>
</evidence>
<dbReference type="SMART" id="SM00148">
    <property type="entry name" value="PLCXc"/>
    <property type="match status" value="1"/>
</dbReference>
<keyword evidence="6" id="KW-0732">Signal</keyword>
<dbReference type="GO" id="GO:0004436">
    <property type="term" value="F:phosphatidylinositol diacylglycerol-lyase activity"/>
    <property type="evidence" value="ECO:0007669"/>
    <property type="project" value="UniProtKB-EC"/>
</dbReference>
<evidence type="ECO:0000259" key="7">
    <source>
        <dbReference type="SMART" id="SM00148"/>
    </source>
</evidence>
<name>A0A415GS01_9BACT</name>
<dbReference type="Gene3D" id="3.20.20.190">
    <property type="entry name" value="Phosphatidylinositol (PI) phosphodiesterase"/>
    <property type="match status" value="1"/>
</dbReference>
<dbReference type="OrthoDB" id="7191982at2"/>
<evidence type="ECO:0000313" key="9">
    <source>
        <dbReference type="Proteomes" id="UP000286598"/>
    </source>
</evidence>
<dbReference type="InterPro" id="IPR000909">
    <property type="entry name" value="PLipase_C_PInositol-sp_X_dom"/>
</dbReference>
<dbReference type="GO" id="GO:0006629">
    <property type="term" value="P:lipid metabolic process"/>
    <property type="evidence" value="ECO:0007669"/>
    <property type="project" value="InterPro"/>
</dbReference>
<dbReference type="EC" id="4.6.1.13" evidence="2"/>
<feature type="chain" id="PRO_5019287558" description="1-phosphatidylinositol phosphodiesterase" evidence="6">
    <location>
        <begin position="21"/>
        <end position="347"/>
    </location>
</feature>
<reference evidence="8 9" key="1">
    <citation type="submission" date="2018-08" db="EMBL/GenBank/DDBJ databases">
        <title>A genome reference for cultivated species of the human gut microbiota.</title>
        <authorList>
            <person name="Zou Y."/>
            <person name="Xue W."/>
            <person name="Luo G."/>
        </authorList>
    </citation>
    <scope>NUCLEOTIDE SEQUENCE [LARGE SCALE GENOMIC DNA]</scope>
    <source>
        <strain evidence="8 9">AF42-9</strain>
    </source>
</reference>
<evidence type="ECO:0000256" key="4">
    <source>
        <dbReference type="ARBA" id="ARBA00030474"/>
    </source>
</evidence>
<feature type="signal peptide" evidence="6">
    <location>
        <begin position="1"/>
        <end position="20"/>
    </location>
</feature>